<accession>A0A542XKC5</accession>
<reference evidence="2 5" key="2">
    <citation type="submission" date="2021-03" db="EMBL/GenBank/DDBJ databases">
        <title>Whole genome shotgun sequence of Salinispora arenicola NBRC 105043.</title>
        <authorList>
            <person name="Komaki H."/>
            <person name="Tamura T."/>
        </authorList>
    </citation>
    <scope>NUCLEOTIDE SEQUENCE [LARGE SCALE GENOMIC DNA]</scope>
    <source>
        <strain evidence="2 5">NBRC 105043</strain>
    </source>
</reference>
<proteinExistence type="predicted"/>
<sequence length="89" mass="9214">MTTTLDDWTTAVCAELGLDAAQVPVPALLDLTRSVAHQVLRPGAPIAAYLLGIAVGRGAEPAEAANRLRDLVANWPVQLGSEGPGDTRA</sequence>
<evidence type="ECO:0000313" key="4">
    <source>
        <dbReference type="Proteomes" id="UP000315983"/>
    </source>
</evidence>
<dbReference type="Proteomes" id="UP000315983">
    <property type="component" value="Unassembled WGS sequence"/>
</dbReference>
<dbReference type="Proteomes" id="UP000677457">
    <property type="component" value="Unassembled WGS sequence"/>
</dbReference>
<protein>
    <recommendedName>
        <fullName evidence="1">DUF6457 domain-containing protein</fullName>
    </recommendedName>
</protein>
<keyword evidence="5" id="KW-1185">Reference proteome</keyword>
<feature type="domain" description="DUF6457" evidence="1">
    <location>
        <begin position="3"/>
        <end position="76"/>
    </location>
</feature>
<comment type="caution">
    <text evidence="3">The sequence shown here is derived from an EMBL/GenBank/DDBJ whole genome shotgun (WGS) entry which is preliminary data.</text>
</comment>
<evidence type="ECO:0000313" key="5">
    <source>
        <dbReference type="Proteomes" id="UP000677457"/>
    </source>
</evidence>
<dbReference type="EMBL" id="VFOL01000001">
    <property type="protein sequence ID" value="TQL36288.1"/>
    <property type="molecule type" value="Genomic_DNA"/>
</dbReference>
<gene>
    <name evidence="3" type="ORF">FB564_1376</name>
    <name evidence="2" type="ORF">Sar04_15310</name>
</gene>
<evidence type="ECO:0000313" key="3">
    <source>
        <dbReference type="EMBL" id="TQL36288.1"/>
    </source>
</evidence>
<dbReference type="EMBL" id="BOQM01000009">
    <property type="protein sequence ID" value="GIM84040.1"/>
    <property type="molecule type" value="Genomic_DNA"/>
</dbReference>
<name>A0A542XKC5_SALAC</name>
<dbReference type="AlphaFoldDB" id="A0A542XKC5"/>
<dbReference type="GeneID" id="93770677"/>
<organism evidence="3 4">
    <name type="scientific">Salinispora arenicola</name>
    <dbReference type="NCBI Taxonomy" id="168697"/>
    <lineage>
        <taxon>Bacteria</taxon>
        <taxon>Bacillati</taxon>
        <taxon>Actinomycetota</taxon>
        <taxon>Actinomycetes</taxon>
        <taxon>Micromonosporales</taxon>
        <taxon>Micromonosporaceae</taxon>
        <taxon>Salinispora</taxon>
    </lineage>
</organism>
<reference evidence="3 4" key="1">
    <citation type="submission" date="2019-06" db="EMBL/GenBank/DDBJ databases">
        <title>Sequencing the genomes of 1000 actinobacteria strains.</title>
        <authorList>
            <person name="Klenk H.-P."/>
        </authorList>
    </citation>
    <scope>NUCLEOTIDE SEQUENCE [LARGE SCALE GENOMIC DNA]</scope>
    <source>
        <strain evidence="3 4">DSM 44819</strain>
    </source>
</reference>
<dbReference type="OMA" id="MARMRDW"/>
<evidence type="ECO:0000259" key="1">
    <source>
        <dbReference type="Pfam" id="PF20058"/>
    </source>
</evidence>
<evidence type="ECO:0000313" key="2">
    <source>
        <dbReference type="EMBL" id="GIM84040.1"/>
    </source>
</evidence>
<dbReference type="RefSeq" id="WP_012185007.1">
    <property type="nucleotide sequence ID" value="NZ_BOQM01000009.1"/>
</dbReference>
<dbReference type="InterPro" id="IPR045598">
    <property type="entry name" value="DUF6457"/>
</dbReference>
<dbReference type="Pfam" id="PF20058">
    <property type="entry name" value="DUF6457"/>
    <property type="match status" value="1"/>
</dbReference>